<dbReference type="STRING" id="1045855.DSC_10505"/>
<reference evidence="2 3" key="1">
    <citation type="journal article" date="2012" name="J. Bacteriol.">
        <title>Complete Genome Sequence of the BTEX-Degrading Bacterium Pseudoxanthomonas spadix BD-a59.</title>
        <authorList>
            <person name="Lee S.H."/>
            <person name="Jin H.M."/>
            <person name="Lee H.J."/>
            <person name="Kim J.M."/>
            <person name="Jeon C.O."/>
        </authorList>
    </citation>
    <scope>NUCLEOTIDE SEQUENCE [LARGE SCALE GENOMIC DNA]</scope>
    <source>
        <strain evidence="2 3">BD-a59</strain>
    </source>
</reference>
<dbReference type="RefSeq" id="WP_014160919.1">
    <property type="nucleotide sequence ID" value="NC_016147.2"/>
</dbReference>
<evidence type="ECO:0000313" key="2">
    <source>
        <dbReference type="EMBL" id="AER56745.1"/>
    </source>
</evidence>
<keyword evidence="1" id="KW-1133">Transmembrane helix</keyword>
<evidence type="ECO:0000313" key="3">
    <source>
        <dbReference type="Proteomes" id="UP000005870"/>
    </source>
</evidence>
<dbReference type="Proteomes" id="UP000005870">
    <property type="component" value="Chromosome"/>
</dbReference>
<evidence type="ECO:0000256" key="1">
    <source>
        <dbReference type="SAM" id="Phobius"/>
    </source>
</evidence>
<dbReference type="EMBL" id="CP003093">
    <property type="protein sequence ID" value="AER56745.1"/>
    <property type="molecule type" value="Genomic_DNA"/>
</dbReference>
<proteinExistence type="predicted"/>
<keyword evidence="3" id="KW-1185">Reference proteome</keyword>
<dbReference type="AlphaFoldDB" id="G7UP51"/>
<keyword evidence="1" id="KW-0812">Transmembrane</keyword>
<gene>
    <name evidence="2" type="ordered locus">DSC_10505</name>
</gene>
<dbReference type="HOGENOM" id="CLU_189288_0_0_6"/>
<accession>G7UP51</accession>
<feature type="transmembrane region" description="Helical" evidence="1">
    <location>
        <begin position="47"/>
        <end position="71"/>
    </location>
</feature>
<name>G7UP51_PSEUP</name>
<organism evidence="2 3">
    <name type="scientific">Pseudoxanthomonas spadix (strain BD-a59)</name>
    <dbReference type="NCBI Taxonomy" id="1045855"/>
    <lineage>
        <taxon>Bacteria</taxon>
        <taxon>Pseudomonadati</taxon>
        <taxon>Pseudomonadota</taxon>
        <taxon>Gammaproteobacteria</taxon>
        <taxon>Lysobacterales</taxon>
        <taxon>Lysobacteraceae</taxon>
        <taxon>Pseudoxanthomonas</taxon>
    </lineage>
</organism>
<protein>
    <submittedName>
        <fullName evidence="2">Uncharacterized protein</fullName>
    </submittedName>
</protein>
<sequence length="73" mass="7544">MSTIPDYDKTHAEISKLLAETAKTLEEVRKVSAETAKLQTESKWHPVVVAASLLAGGAALAGALSAVIKLVGG</sequence>
<keyword evidence="1" id="KW-0472">Membrane</keyword>
<dbReference type="KEGG" id="psd:DSC_10505"/>